<dbReference type="GO" id="GO:0009424">
    <property type="term" value="C:bacterial-type flagellum hook"/>
    <property type="evidence" value="ECO:0007669"/>
    <property type="project" value="TreeGrafter"/>
</dbReference>
<proteinExistence type="inferred from homology"/>
<dbReference type="InterPro" id="IPR001444">
    <property type="entry name" value="Flag_bb_rod_N"/>
</dbReference>
<organism evidence="10 11">
    <name type="scientific">Simiduia aestuariiviva</name>
    <dbReference type="NCBI Taxonomy" id="1510459"/>
    <lineage>
        <taxon>Bacteria</taxon>
        <taxon>Pseudomonadati</taxon>
        <taxon>Pseudomonadota</taxon>
        <taxon>Gammaproteobacteria</taxon>
        <taxon>Cellvibrionales</taxon>
        <taxon>Cellvibrionaceae</taxon>
        <taxon>Simiduia</taxon>
    </lineage>
</organism>
<evidence type="ECO:0000256" key="5">
    <source>
        <dbReference type="RuleBase" id="RU362116"/>
    </source>
</evidence>
<evidence type="ECO:0000259" key="8">
    <source>
        <dbReference type="Pfam" id="PF07559"/>
    </source>
</evidence>
<dbReference type="PANTHER" id="PTHR30435">
    <property type="entry name" value="FLAGELLAR PROTEIN"/>
    <property type="match status" value="1"/>
</dbReference>
<evidence type="ECO:0000256" key="2">
    <source>
        <dbReference type="ARBA" id="ARBA00009677"/>
    </source>
</evidence>
<keyword evidence="10" id="KW-0282">Flagellum</keyword>
<feature type="domain" description="Flagellar basal-body/hook protein C-terminal" evidence="7">
    <location>
        <begin position="775"/>
        <end position="819"/>
    </location>
</feature>
<evidence type="ECO:0000313" key="10">
    <source>
        <dbReference type="EMBL" id="MBB3168447.1"/>
    </source>
</evidence>
<dbReference type="InterPro" id="IPR011491">
    <property type="entry name" value="FlgE_D2"/>
</dbReference>
<dbReference type="GO" id="GO:0009425">
    <property type="term" value="C:bacterial-type flagellum basal body"/>
    <property type="evidence" value="ECO:0007669"/>
    <property type="project" value="UniProtKB-SubCell"/>
</dbReference>
<dbReference type="PANTHER" id="PTHR30435:SF1">
    <property type="entry name" value="FLAGELLAR HOOK PROTEIN FLGE"/>
    <property type="match status" value="1"/>
</dbReference>
<dbReference type="RefSeq" id="WP_183909927.1">
    <property type="nucleotide sequence ID" value="NZ_JACHXZ010000002.1"/>
</dbReference>
<evidence type="ECO:0000259" key="6">
    <source>
        <dbReference type="Pfam" id="PF00460"/>
    </source>
</evidence>
<dbReference type="GO" id="GO:0071978">
    <property type="term" value="P:bacterial-type flagellum-dependent swarming motility"/>
    <property type="evidence" value="ECO:0007669"/>
    <property type="project" value="TreeGrafter"/>
</dbReference>
<dbReference type="Pfam" id="PF07559">
    <property type="entry name" value="FlgE_D2"/>
    <property type="match status" value="1"/>
</dbReference>
<accession>A0A839UST9</accession>
<keyword evidence="10" id="KW-0966">Cell projection</keyword>
<dbReference type="Pfam" id="PF06429">
    <property type="entry name" value="Flg_bbr_C"/>
    <property type="match status" value="1"/>
</dbReference>
<dbReference type="EMBL" id="JACHXZ010000002">
    <property type="protein sequence ID" value="MBB3168447.1"/>
    <property type="molecule type" value="Genomic_DNA"/>
</dbReference>
<feature type="domain" description="Flagellar hook protein FlgE/F/G-like D1" evidence="9">
    <location>
        <begin position="83"/>
        <end position="139"/>
    </location>
</feature>
<evidence type="ECO:0000313" key="11">
    <source>
        <dbReference type="Proteomes" id="UP000559987"/>
    </source>
</evidence>
<dbReference type="InterPro" id="IPR010930">
    <property type="entry name" value="Flg_bb/hook_C_dom"/>
</dbReference>
<dbReference type="Pfam" id="PF00460">
    <property type="entry name" value="Flg_bb_rod"/>
    <property type="match status" value="1"/>
</dbReference>
<evidence type="ECO:0000256" key="1">
    <source>
        <dbReference type="ARBA" id="ARBA00004117"/>
    </source>
</evidence>
<gene>
    <name evidence="10" type="ORF">FHS30_001631</name>
</gene>
<dbReference type="InterPro" id="IPR020013">
    <property type="entry name" value="Flagellar_FlgE/F/G"/>
</dbReference>
<sequence length="820" mass="84659">MPFNTALSGIRAANSDLKITGNNIANASTTGFKSSRAEFGDVYATTILGSGVNTIGGGVRLQEVSQQFSQGNISFTENELDLAISGAGFFILNQGGDQLYTRAGTFGLDKDGYIVNNTNGRLQGFGADINGVIGGVVGDMQIQTGNQPPRQTTSVESALNLDANAPVLQRSGTTITTDGNAIGVTQVGLQTATTSTASSASFTLPGGGFDFNANTITFDLQLTGASSGNNGTVSITLNTANGVPANINNFNDLRTLEGVINGQIFSPTSPQTPIDVLAVAVDDGGGNYHLEFQALQDGEPAQVTVTNGSANAGTIGLAGAIGAGTIQDNSGTPAVSNGYPLQSIDVVGPNQTITYTSAAGQTASEIASEMNGLAGVTATATTEARLLAGGYSNVAGNMVLTLNNVSLNANDLASLEIEINNLSTSSLPGISASLDTTTGDLVVTSNIGDDLLFTMTSTDDGDTVEVQGNPAVPSQTLEADPSNDGIGAGNSLASLNGIVVGGEIDLVLDEGYIINNPNPPAIGLYSPFTTTSFQPFVINQFDPSDQGTYNHATSVTVYDSLGNNHVMTQYFVRQNFDPNDPLTSPNHWLMYVQIDGEDVGDPDTTLPPPGNLAPTRAGFNLHFDSNGALDALLSDDILISNWVPLDQNGNPNGAQGPLNRLQGGALPIVTPPMNSNFEISMDGTSQFGSDFAVNNVDQNGYATGRLSGVDLDDEGILFARFTNGEAQVLGQLAIADFANVQGLQPAGDTMWAENFESGIPQIGTPGTAALGVINAGALEDSNVDLSEQLVNLIIAQRNFQASAKTIETADAVTQTIINLR</sequence>
<dbReference type="SUPFAM" id="SSF117143">
    <property type="entry name" value="Flagellar hook protein flgE"/>
    <property type="match status" value="1"/>
</dbReference>
<dbReference type="AlphaFoldDB" id="A0A839UST9"/>
<comment type="subcellular location">
    <subcellularLocation>
        <location evidence="1 5">Bacterial flagellum basal body</location>
    </subcellularLocation>
</comment>
<keyword evidence="10" id="KW-0969">Cilium</keyword>
<dbReference type="Pfam" id="PF22692">
    <property type="entry name" value="LlgE_F_G_D1"/>
    <property type="match status" value="1"/>
</dbReference>
<reference evidence="10 11" key="1">
    <citation type="submission" date="2020-08" db="EMBL/GenBank/DDBJ databases">
        <title>Genomic Encyclopedia of Type Strains, Phase III (KMG-III): the genomes of soil and plant-associated and newly described type strains.</title>
        <authorList>
            <person name="Whitman W."/>
        </authorList>
    </citation>
    <scope>NUCLEOTIDE SEQUENCE [LARGE SCALE GENOMIC DNA]</scope>
    <source>
        <strain evidence="10 11">CECT 8571</strain>
    </source>
</reference>
<comment type="function">
    <text evidence="5">A flexible structure which links the flagellar filament to the drive apparatus in the basal body.</text>
</comment>
<comment type="caution">
    <text evidence="10">The sequence shown here is derived from an EMBL/GenBank/DDBJ whole genome shotgun (WGS) entry which is preliminary data.</text>
</comment>
<name>A0A839UST9_9GAMM</name>
<comment type="similarity">
    <text evidence="2 5">Belongs to the flagella basal body rod proteins family.</text>
</comment>
<protein>
    <recommendedName>
        <fullName evidence="3 5">Flagellar hook protein FlgE</fullName>
    </recommendedName>
</protein>
<dbReference type="Gene3D" id="2.60.98.20">
    <property type="entry name" value="Flagellar hook protein FlgE"/>
    <property type="match status" value="1"/>
</dbReference>
<dbReference type="Proteomes" id="UP000559987">
    <property type="component" value="Unassembled WGS sequence"/>
</dbReference>
<feature type="domain" description="Flagellar hook protein FlgE D2" evidence="8">
    <location>
        <begin position="535"/>
        <end position="701"/>
    </location>
</feature>
<keyword evidence="11" id="KW-1185">Reference proteome</keyword>
<evidence type="ECO:0000259" key="9">
    <source>
        <dbReference type="Pfam" id="PF22692"/>
    </source>
</evidence>
<dbReference type="InterPro" id="IPR053967">
    <property type="entry name" value="LlgE_F_G-like_D1"/>
</dbReference>
<dbReference type="NCBIfam" id="TIGR03506">
    <property type="entry name" value="FlgEFG_subfam"/>
    <property type="match status" value="2"/>
</dbReference>
<evidence type="ECO:0000259" key="7">
    <source>
        <dbReference type="Pfam" id="PF06429"/>
    </source>
</evidence>
<keyword evidence="4 5" id="KW-0975">Bacterial flagellum</keyword>
<dbReference type="InterPro" id="IPR037058">
    <property type="entry name" value="Falgellar_hook_FlgE_sf"/>
</dbReference>
<feature type="domain" description="Flagellar basal body rod protein N-terminal" evidence="6">
    <location>
        <begin position="3"/>
        <end position="33"/>
    </location>
</feature>
<evidence type="ECO:0000256" key="3">
    <source>
        <dbReference type="ARBA" id="ARBA00019015"/>
    </source>
</evidence>
<dbReference type="GO" id="GO:0005829">
    <property type="term" value="C:cytosol"/>
    <property type="evidence" value="ECO:0007669"/>
    <property type="project" value="TreeGrafter"/>
</dbReference>
<evidence type="ECO:0000256" key="4">
    <source>
        <dbReference type="ARBA" id="ARBA00023143"/>
    </source>
</evidence>
<dbReference type="InterPro" id="IPR037925">
    <property type="entry name" value="FlgE/F/G-like"/>
</dbReference>